<accession>A0A401G0H1</accession>
<evidence type="ECO:0000313" key="3">
    <source>
        <dbReference type="Proteomes" id="UP000288096"/>
    </source>
</evidence>
<reference evidence="3" key="2">
    <citation type="submission" date="2019-01" db="EMBL/GenBank/DDBJ databases">
        <title>Genome sequence of Desulfonema ishimotonii strain Tokyo 01.</title>
        <authorList>
            <person name="Fukui M."/>
        </authorList>
    </citation>
    <scope>NUCLEOTIDE SEQUENCE [LARGE SCALE GENOMIC DNA]</scope>
    <source>
        <strain evidence="3">Tokyo 01</strain>
    </source>
</reference>
<dbReference type="RefSeq" id="WP_124329866.1">
    <property type="nucleotide sequence ID" value="NZ_BEXT01000001.1"/>
</dbReference>
<dbReference type="InterPro" id="IPR025938">
    <property type="entry name" value="RRXRR_dom"/>
</dbReference>
<name>A0A401G0H1_9BACT</name>
<dbReference type="NCBIfam" id="NF040563">
    <property type="entry name" value="guided_IscB"/>
    <property type="match status" value="1"/>
</dbReference>
<dbReference type="Proteomes" id="UP000288096">
    <property type="component" value="Unassembled WGS sequence"/>
</dbReference>
<dbReference type="InterPro" id="IPR003615">
    <property type="entry name" value="HNH_nuc"/>
</dbReference>
<dbReference type="CDD" id="cd00085">
    <property type="entry name" value="HNHc"/>
    <property type="match status" value="1"/>
</dbReference>
<dbReference type="PANTHER" id="PTHR33877:SF2">
    <property type="entry name" value="OS07G0170200 PROTEIN"/>
    <property type="match status" value="1"/>
</dbReference>
<dbReference type="Pfam" id="PF01844">
    <property type="entry name" value="HNH"/>
    <property type="match status" value="1"/>
</dbReference>
<dbReference type="PANTHER" id="PTHR33877">
    <property type="entry name" value="SLL1193 PROTEIN"/>
    <property type="match status" value="1"/>
</dbReference>
<sequence>MKVFVLDTEKRISAPVHSAEARLLLSQQKAAVFRRFPFTIILKESAKEEPEPLRLKTDPGSRTTGMAIVNDTTGEIIFVAELSHRGQRIKSLLENRRAIRRSRRNRKTRYRKPRFLNRTRTENWLPPSLKSRVHNIETWVHRFRRFCNIRAISTELVRFDMQLMENPGISGAEYQQGELAGYEVREYLLEKWERKCAYCGKRNIPLEIEHIVPKSGGGSDRVSNLTLACNSCNVRKGNRPVREFLKRKPEVLKKILAQAKAPLKDAAAVNATRWDLYHILKKTGLPVETGSGGLTKFNRVRRGMEKTHWADAACVGKSTPAGLFQMHKGVLGITATGHGSRQMCRVDRYGFPRTGAKPRQKDVRGFQTGDMVRAVVPTGKKAGVYEGRVAVRTSGSFNIKTDTGTVQGIGWKRCRILHHSDGYSYTHI</sequence>
<organism evidence="2 3">
    <name type="scientific">Desulfonema ishimotonii</name>
    <dbReference type="NCBI Taxonomy" id="45657"/>
    <lineage>
        <taxon>Bacteria</taxon>
        <taxon>Pseudomonadati</taxon>
        <taxon>Thermodesulfobacteriota</taxon>
        <taxon>Desulfobacteria</taxon>
        <taxon>Desulfobacterales</taxon>
        <taxon>Desulfococcaceae</taxon>
        <taxon>Desulfonema</taxon>
    </lineage>
</organism>
<proteinExistence type="predicted"/>
<dbReference type="GO" id="GO:0008270">
    <property type="term" value="F:zinc ion binding"/>
    <property type="evidence" value="ECO:0007669"/>
    <property type="project" value="InterPro"/>
</dbReference>
<dbReference type="GO" id="GO:0004519">
    <property type="term" value="F:endonuclease activity"/>
    <property type="evidence" value="ECO:0007669"/>
    <property type="project" value="UniProtKB-KW"/>
</dbReference>
<gene>
    <name evidence="2" type="ORF">DENIS_3688</name>
</gene>
<evidence type="ECO:0000259" key="1">
    <source>
        <dbReference type="SMART" id="SM00507"/>
    </source>
</evidence>
<reference evidence="3" key="1">
    <citation type="submission" date="2017-11" db="EMBL/GenBank/DDBJ databases">
        <authorList>
            <person name="Watanabe M."/>
            <person name="Kojima H."/>
        </authorList>
    </citation>
    <scope>NUCLEOTIDE SEQUENCE [LARGE SCALE GENOMIC DNA]</scope>
    <source>
        <strain evidence="3">Tokyo 01</strain>
    </source>
</reference>
<keyword evidence="3" id="KW-1185">Reference proteome</keyword>
<dbReference type="GO" id="GO:0003676">
    <property type="term" value="F:nucleic acid binding"/>
    <property type="evidence" value="ECO:0007669"/>
    <property type="project" value="InterPro"/>
</dbReference>
<dbReference type="Pfam" id="PF14239">
    <property type="entry name" value="RRXRR"/>
    <property type="match status" value="1"/>
</dbReference>
<keyword evidence="2" id="KW-0540">Nuclease</keyword>
<dbReference type="InterPro" id="IPR002711">
    <property type="entry name" value="HNH"/>
</dbReference>
<comment type="caution">
    <text evidence="2">The sequence shown here is derived from an EMBL/GenBank/DDBJ whole genome shotgun (WGS) entry which is preliminary data.</text>
</comment>
<feature type="domain" description="HNH nuclease" evidence="1">
    <location>
        <begin position="183"/>
        <end position="234"/>
    </location>
</feature>
<dbReference type="SMART" id="SM00507">
    <property type="entry name" value="HNHc"/>
    <property type="match status" value="1"/>
</dbReference>
<dbReference type="EMBL" id="BEXT01000001">
    <property type="protein sequence ID" value="GBC62711.1"/>
    <property type="molecule type" value="Genomic_DNA"/>
</dbReference>
<dbReference type="OrthoDB" id="5412074at2"/>
<protein>
    <submittedName>
        <fullName evidence="2">HNH endonuclease</fullName>
    </submittedName>
</protein>
<evidence type="ECO:0000313" key="2">
    <source>
        <dbReference type="EMBL" id="GBC62711.1"/>
    </source>
</evidence>
<dbReference type="Gene3D" id="1.10.30.50">
    <property type="match status" value="1"/>
</dbReference>
<keyword evidence="2" id="KW-0255">Endonuclease</keyword>
<dbReference type="InterPro" id="IPR047693">
    <property type="entry name" value="RNA-guided_IscB-like"/>
</dbReference>
<dbReference type="AlphaFoldDB" id="A0A401G0H1"/>
<keyword evidence="2" id="KW-0378">Hydrolase</keyword>
<dbReference type="InterPro" id="IPR052892">
    <property type="entry name" value="NA-targeting_endonuclease"/>
</dbReference>